<feature type="region of interest" description="Disordered" evidence="1">
    <location>
        <begin position="364"/>
        <end position="383"/>
    </location>
</feature>
<keyword evidence="2" id="KW-0812">Transmembrane</keyword>
<dbReference type="EMBL" id="HBGU01078100">
    <property type="protein sequence ID" value="CAD9544092.1"/>
    <property type="molecule type" value="Transcribed_RNA"/>
</dbReference>
<feature type="transmembrane region" description="Helical" evidence="2">
    <location>
        <begin position="15"/>
        <end position="32"/>
    </location>
</feature>
<evidence type="ECO:0000256" key="2">
    <source>
        <dbReference type="SAM" id="Phobius"/>
    </source>
</evidence>
<feature type="compositionally biased region" description="Polar residues" evidence="1">
    <location>
        <begin position="374"/>
        <end position="383"/>
    </location>
</feature>
<sequence length="383" mass="40987">MAYPLVASAVGMDDVGIWIMTVVIGMLCAFALRNVSGMTQDVDEFTICLGSESAEHQEVVTLEPLHASPAANWRALGVVHLPSAVGRSEFHAIDQSRCPTDMITKAMTPASGAWPTFDASAAVLLATAERLVRQLISEPYVSVDAGVWQAPHLQSRQHSSAGGHCGSAPGVMQVCAYHYAYRDTLPTSGATMHTVPVMHADNVFDRDAMRDFAPVLHDMVLAIEAVRDTYGTDEASATIGSLFGGGGSSTCSMGSDSVRNMGRDSVRDTALCAVARGEKAMVRGFNVWILLEDDGRDAPSHLSGTKRTFHRALSPLRRPSSLQSSLPSPPPFSPQSPCLLPSTQTSEYSRRFAHHSTLHASLTSDRVVARTGPPSINQSVTKE</sequence>
<proteinExistence type="predicted"/>
<protein>
    <submittedName>
        <fullName evidence="3">Uncharacterized protein</fullName>
    </submittedName>
</protein>
<name>A0A7S2JCK3_9EUKA</name>
<evidence type="ECO:0000256" key="1">
    <source>
        <dbReference type="SAM" id="MobiDB-lite"/>
    </source>
</evidence>
<reference evidence="3" key="1">
    <citation type="submission" date="2021-01" db="EMBL/GenBank/DDBJ databases">
        <authorList>
            <person name="Corre E."/>
            <person name="Pelletier E."/>
            <person name="Niang G."/>
            <person name="Scheremetjew M."/>
            <person name="Finn R."/>
            <person name="Kale V."/>
            <person name="Holt S."/>
            <person name="Cochrane G."/>
            <person name="Meng A."/>
            <person name="Brown T."/>
            <person name="Cohen L."/>
        </authorList>
    </citation>
    <scope>NUCLEOTIDE SEQUENCE</scope>
    <source>
        <strain evidence="3">UTEX LB 985</strain>
    </source>
</reference>
<keyword evidence="2" id="KW-0472">Membrane</keyword>
<feature type="region of interest" description="Disordered" evidence="1">
    <location>
        <begin position="299"/>
        <end position="346"/>
    </location>
</feature>
<evidence type="ECO:0000313" key="3">
    <source>
        <dbReference type="EMBL" id="CAD9544092.1"/>
    </source>
</evidence>
<gene>
    <name evidence="3" type="ORF">CBRE1094_LOCUS42585</name>
</gene>
<organism evidence="3">
    <name type="scientific">Haptolina brevifila</name>
    <dbReference type="NCBI Taxonomy" id="156173"/>
    <lineage>
        <taxon>Eukaryota</taxon>
        <taxon>Haptista</taxon>
        <taxon>Haptophyta</taxon>
        <taxon>Prymnesiophyceae</taxon>
        <taxon>Prymnesiales</taxon>
        <taxon>Prymnesiaceae</taxon>
        <taxon>Haptolina</taxon>
    </lineage>
</organism>
<feature type="compositionally biased region" description="Low complexity" evidence="1">
    <location>
        <begin position="313"/>
        <end position="326"/>
    </location>
</feature>
<dbReference type="AlphaFoldDB" id="A0A7S2JCK3"/>
<accession>A0A7S2JCK3</accession>
<keyword evidence="2" id="KW-1133">Transmembrane helix</keyword>